<dbReference type="InterPro" id="IPR048268">
    <property type="entry name" value="Arginosuc_syn_C"/>
</dbReference>
<evidence type="ECO:0000259" key="8">
    <source>
        <dbReference type="Pfam" id="PF20979"/>
    </source>
</evidence>
<accession>A0A7Y6J1S6</accession>
<evidence type="ECO:0000313" key="10">
    <source>
        <dbReference type="Proteomes" id="UP000546126"/>
    </source>
</evidence>
<organism evidence="9 10">
    <name type="scientific">Nonomuraea rhodomycinica</name>
    <dbReference type="NCBI Taxonomy" id="1712872"/>
    <lineage>
        <taxon>Bacteria</taxon>
        <taxon>Bacillati</taxon>
        <taxon>Actinomycetota</taxon>
        <taxon>Actinomycetes</taxon>
        <taxon>Streptosporangiales</taxon>
        <taxon>Streptosporangiaceae</taxon>
        <taxon>Nonomuraea</taxon>
    </lineage>
</organism>
<evidence type="ECO:0000256" key="3">
    <source>
        <dbReference type="ARBA" id="ARBA00022571"/>
    </source>
</evidence>
<dbReference type="SUPFAM" id="SSF69864">
    <property type="entry name" value="Argininosuccinate synthetase, C-terminal domain"/>
    <property type="match status" value="1"/>
</dbReference>
<dbReference type="UniPathway" id="UPA00068">
    <property type="reaction ID" value="UER00113"/>
</dbReference>
<dbReference type="InterPro" id="IPR024074">
    <property type="entry name" value="AS_cat/multimer_dom_body"/>
</dbReference>
<keyword evidence="5" id="KW-0028">Amino-acid biosynthesis</keyword>
<keyword evidence="6" id="KW-0547">Nucleotide-binding</keyword>
<evidence type="ECO:0000313" key="9">
    <source>
        <dbReference type="EMBL" id="NUW47094.1"/>
    </source>
</evidence>
<protein>
    <recommendedName>
        <fullName evidence="2">argininosuccinate synthase</fullName>
        <ecNumber evidence="2">6.3.4.5</ecNumber>
    </recommendedName>
</protein>
<keyword evidence="7" id="KW-0067">ATP-binding</keyword>
<dbReference type="GO" id="GO:0004055">
    <property type="term" value="F:argininosuccinate synthase activity"/>
    <property type="evidence" value="ECO:0007669"/>
    <property type="project" value="UniProtKB-EC"/>
</dbReference>
<dbReference type="Gene3D" id="3.90.1260.10">
    <property type="entry name" value="Argininosuccinate synthetase, chain A, domain 2"/>
    <property type="match status" value="1"/>
</dbReference>
<feature type="non-terminal residue" evidence="9">
    <location>
        <position position="97"/>
    </location>
</feature>
<dbReference type="PANTHER" id="PTHR11587">
    <property type="entry name" value="ARGININOSUCCINATE SYNTHASE"/>
    <property type="match status" value="1"/>
</dbReference>
<dbReference type="EMBL" id="JABWGO010000062">
    <property type="protein sequence ID" value="NUW47094.1"/>
    <property type="molecule type" value="Genomic_DNA"/>
</dbReference>
<keyword evidence="3" id="KW-0055">Arginine biosynthesis</keyword>
<dbReference type="GO" id="GO:0000053">
    <property type="term" value="P:argininosuccinate metabolic process"/>
    <property type="evidence" value="ECO:0007669"/>
    <property type="project" value="TreeGrafter"/>
</dbReference>
<dbReference type="EC" id="6.3.4.5" evidence="2"/>
<dbReference type="GO" id="GO:0005737">
    <property type="term" value="C:cytoplasm"/>
    <property type="evidence" value="ECO:0007669"/>
    <property type="project" value="TreeGrafter"/>
</dbReference>
<gene>
    <name evidence="9" type="ORF">HT134_44400</name>
</gene>
<evidence type="ECO:0000256" key="5">
    <source>
        <dbReference type="ARBA" id="ARBA00022605"/>
    </source>
</evidence>
<comment type="pathway">
    <text evidence="1">Amino-acid biosynthesis; L-arginine biosynthesis; L-arginine from L-ornithine and carbamoyl phosphate: step 2/3.</text>
</comment>
<dbReference type="InterPro" id="IPR001518">
    <property type="entry name" value="Arginosuc_synth"/>
</dbReference>
<keyword evidence="10" id="KW-1185">Reference proteome</keyword>
<evidence type="ECO:0000256" key="6">
    <source>
        <dbReference type="ARBA" id="ARBA00022741"/>
    </source>
</evidence>
<evidence type="ECO:0000256" key="1">
    <source>
        <dbReference type="ARBA" id="ARBA00004967"/>
    </source>
</evidence>
<dbReference type="GO" id="GO:0005524">
    <property type="term" value="F:ATP binding"/>
    <property type="evidence" value="ECO:0007669"/>
    <property type="project" value="UniProtKB-KW"/>
</dbReference>
<proteinExistence type="predicted"/>
<dbReference type="GO" id="GO:0000050">
    <property type="term" value="P:urea cycle"/>
    <property type="evidence" value="ECO:0007669"/>
    <property type="project" value="TreeGrafter"/>
</dbReference>
<keyword evidence="4" id="KW-0436">Ligase</keyword>
<sequence>GVPAALDGRPLTPYQVIDELNRRAGAHGVGRIDLVEDRHDGIKSREVYEAPGAVALITAHMELENVTVERDLARFKRGVDPRWSELVYDGLWFSPLK</sequence>
<dbReference type="AlphaFoldDB" id="A0A7Y6J1S6"/>
<reference evidence="9 10" key="1">
    <citation type="submission" date="2020-06" db="EMBL/GenBank/DDBJ databases">
        <authorList>
            <person name="Chanama M."/>
        </authorList>
    </citation>
    <scope>NUCLEOTIDE SEQUENCE [LARGE SCALE GENOMIC DNA]</scope>
    <source>
        <strain evidence="9 10">TBRC6557</strain>
    </source>
</reference>
<evidence type="ECO:0000256" key="2">
    <source>
        <dbReference type="ARBA" id="ARBA00012286"/>
    </source>
</evidence>
<evidence type="ECO:0000256" key="4">
    <source>
        <dbReference type="ARBA" id="ARBA00022598"/>
    </source>
</evidence>
<name>A0A7Y6J1S6_9ACTN</name>
<feature type="non-terminal residue" evidence="9">
    <location>
        <position position="1"/>
    </location>
</feature>
<dbReference type="PANTHER" id="PTHR11587:SF2">
    <property type="entry name" value="ARGININOSUCCINATE SYNTHASE"/>
    <property type="match status" value="1"/>
</dbReference>
<feature type="domain" description="Arginosuccinate synthase C-terminal" evidence="8">
    <location>
        <begin position="1"/>
        <end position="97"/>
    </location>
</feature>
<evidence type="ECO:0000256" key="7">
    <source>
        <dbReference type="ARBA" id="ARBA00022840"/>
    </source>
</evidence>
<dbReference type="Pfam" id="PF20979">
    <property type="entry name" value="Arginosuc_syn_C"/>
    <property type="match status" value="1"/>
</dbReference>
<dbReference type="GO" id="GO:0006526">
    <property type="term" value="P:L-arginine biosynthetic process"/>
    <property type="evidence" value="ECO:0007669"/>
    <property type="project" value="UniProtKB-UniPathway"/>
</dbReference>
<dbReference type="Proteomes" id="UP000546126">
    <property type="component" value="Unassembled WGS sequence"/>
</dbReference>
<comment type="caution">
    <text evidence="9">The sequence shown here is derived from an EMBL/GenBank/DDBJ whole genome shotgun (WGS) entry which is preliminary data.</text>
</comment>